<protein>
    <submittedName>
        <fullName evidence="7">MerR family transcriptional regulator</fullName>
    </submittedName>
</protein>
<dbReference type="SUPFAM" id="SSF89082">
    <property type="entry name" value="Antibiotic binding domain of TipA-like multidrug resistance regulators"/>
    <property type="match status" value="1"/>
</dbReference>
<keyword evidence="3" id="KW-0010">Activator</keyword>
<keyword evidence="2" id="KW-0238">DNA-binding</keyword>
<dbReference type="Pfam" id="PF13411">
    <property type="entry name" value="MerR_1"/>
    <property type="match status" value="1"/>
</dbReference>
<keyword evidence="8" id="KW-1185">Reference proteome</keyword>
<proteinExistence type="predicted"/>
<keyword evidence="4" id="KW-0804">Transcription</keyword>
<feature type="coiled-coil region" evidence="5">
    <location>
        <begin position="85"/>
        <end position="112"/>
    </location>
</feature>
<gene>
    <name evidence="7" type="ORF">EG028_05230</name>
</gene>
<evidence type="ECO:0000259" key="6">
    <source>
        <dbReference type="PROSITE" id="PS50937"/>
    </source>
</evidence>
<dbReference type="InterPro" id="IPR009061">
    <property type="entry name" value="DNA-bd_dom_put_sf"/>
</dbReference>
<keyword evidence="5" id="KW-0175">Coiled coil</keyword>
<dbReference type="InterPro" id="IPR012925">
    <property type="entry name" value="TipAS_dom"/>
</dbReference>
<dbReference type="GO" id="GO:0003677">
    <property type="term" value="F:DNA binding"/>
    <property type="evidence" value="ECO:0007669"/>
    <property type="project" value="UniProtKB-KW"/>
</dbReference>
<comment type="caution">
    <text evidence="7">The sequence shown here is derived from an EMBL/GenBank/DDBJ whole genome shotgun (WGS) entry which is preliminary data.</text>
</comment>
<name>A0A3N4MKV3_9BACT</name>
<dbReference type="AlphaFoldDB" id="A0A3N4MKV3"/>
<keyword evidence="1" id="KW-0805">Transcription regulation</keyword>
<feature type="domain" description="HTH merR-type" evidence="6">
    <location>
        <begin position="1"/>
        <end position="72"/>
    </location>
</feature>
<dbReference type="SUPFAM" id="SSF46955">
    <property type="entry name" value="Putative DNA-binding domain"/>
    <property type="match status" value="1"/>
</dbReference>
<evidence type="ECO:0000256" key="5">
    <source>
        <dbReference type="SAM" id="Coils"/>
    </source>
</evidence>
<sequence length="250" mass="29094">MAQYAVKKLAEMAGVSVRTLHHYDRIGLLQPSVRTEVGYRLYGEKELLRLQQILFYKEMDFELKTIAELLDDPDFDMVKALLDHKKNLLQKKERIRTLLETLDKTIDHLKNKHTMNHEDLYKGLPKEQAQAWRKEAQERWPDQVKHSEEQLLKMSPEEFETLKANFSANGQQLVSMADKDPHSPEVQRLIADHYHFILQFWGKPGSPIEAYKGLGDLYASDERYTAANGTPNPAFGQFMQKAMHYFADNC</sequence>
<reference evidence="8" key="1">
    <citation type="submission" date="2018-11" db="EMBL/GenBank/DDBJ databases">
        <title>Chitinophaga lutea sp.nov., isolate from arsenic contaminated soil.</title>
        <authorList>
            <person name="Zong Y."/>
        </authorList>
    </citation>
    <scope>NUCLEOTIDE SEQUENCE [LARGE SCALE GENOMIC DNA]</scope>
    <source>
        <strain evidence="8">YLT18</strain>
    </source>
</reference>
<evidence type="ECO:0000256" key="3">
    <source>
        <dbReference type="ARBA" id="ARBA00023159"/>
    </source>
</evidence>
<evidence type="ECO:0000313" key="8">
    <source>
        <dbReference type="Proteomes" id="UP000279089"/>
    </source>
</evidence>
<dbReference type="Gene3D" id="1.10.490.50">
    <property type="entry name" value="Antibiotic binding domain of TipA-like multidrug resistance regulators"/>
    <property type="match status" value="1"/>
</dbReference>
<dbReference type="InterPro" id="IPR000551">
    <property type="entry name" value="MerR-type_HTH_dom"/>
</dbReference>
<dbReference type="Proteomes" id="UP000279089">
    <property type="component" value="Unassembled WGS sequence"/>
</dbReference>
<evidence type="ECO:0000256" key="2">
    <source>
        <dbReference type="ARBA" id="ARBA00023125"/>
    </source>
</evidence>
<dbReference type="OrthoDB" id="1894615at2"/>
<dbReference type="CDD" id="cd01106">
    <property type="entry name" value="HTH_TipAL-Mta"/>
    <property type="match status" value="1"/>
</dbReference>
<dbReference type="RefSeq" id="WP_120515277.1">
    <property type="nucleotide sequence ID" value="NZ_QXZY01000003.1"/>
</dbReference>
<dbReference type="InterPro" id="IPR047057">
    <property type="entry name" value="MerR_fam"/>
</dbReference>
<dbReference type="GO" id="GO:0003700">
    <property type="term" value="F:DNA-binding transcription factor activity"/>
    <property type="evidence" value="ECO:0007669"/>
    <property type="project" value="InterPro"/>
</dbReference>
<organism evidence="7 8">
    <name type="scientific">Chitinophaga barathri</name>
    <dbReference type="NCBI Taxonomy" id="1647451"/>
    <lineage>
        <taxon>Bacteria</taxon>
        <taxon>Pseudomonadati</taxon>
        <taxon>Bacteroidota</taxon>
        <taxon>Chitinophagia</taxon>
        <taxon>Chitinophagales</taxon>
        <taxon>Chitinophagaceae</taxon>
        <taxon>Chitinophaga</taxon>
    </lineage>
</organism>
<dbReference type="InterPro" id="IPR036244">
    <property type="entry name" value="TipA-like_antibiotic-bd"/>
</dbReference>
<accession>A0A3N4MKV3</accession>
<dbReference type="PRINTS" id="PR00040">
    <property type="entry name" value="HTHMERR"/>
</dbReference>
<dbReference type="Gene3D" id="1.10.1660.10">
    <property type="match status" value="1"/>
</dbReference>
<evidence type="ECO:0000313" key="7">
    <source>
        <dbReference type="EMBL" id="RPD42577.1"/>
    </source>
</evidence>
<evidence type="ECO:0000256" key="1">
    <source>
        <dbReference type="ARBA" id="ARBA00023015"/>
    </source>
</evidence>
<dbReference type="SMART" id="SM00422">
    <property type="entry name" value="HTH_MERR"/>
    <property type="match status" value="1"/>
</dbReference>
<evidence type="ECO:0000256" key="4">
    <source>
        <dbReference type="ARBA" id="ARBA00023163"/>
    </source>
</evidence>
<dbReference type="EMBL" id="RMBX01000002">
    <property type="protein sequence ID" value="RPD42577.1"/>
    <property type="molecule type" value="Genomic_DNA"/>
</dbReference>
<dbReference type="Pfam" id="PF07739">
    <property type="entry name" value="TipAS"/>
    <property type="match status" value="1"/>
</dbReference>
<dbReference type="PANTHER" id="PTHR30204:SF90">
    <property type="entry name" value="HTH-TYPE TRANSCRIPTIONAL ACTIVATOR MTA"/>
    <property type="match status" value="1"/>
</dbReference>
<dbReference type="PROSITE" id="PS50937">
    <property type="entry name" value="HTH_MERR_2"/>
    <property type="match status" value="1"/>
</dbReference>
<dbReference type="PANTHER" id="PTHR30204">
    <property type="entry name" value="REDOX-CYCLING DRUG-SENSING TRANSCRIPTIONAL ACTIVATOR SOXR"/>
    <property type="match status" value="1"/>
</dbReference>